<evidence type="ECO:0000313" key="2">
    <source>
        <dbReference type="Proteomes" id="UP001367508"/>
    </source>
</evidence>
<accession>A0AAN9L2F6</accession>
<gene>
    <name evidence="1" type="ORF">VNO77_22098</name>
</gene>
<dbReference type="EMBL" id="JAYMYQ010000005">
    <property type="protein sequence ID" value="KAK7328004.1"/>
    <property type="molecule type" value="Genomic_DNA"/>
</dbReference>
<organism evidence="1 2">
    <name type="scientific">Canavalia gladiata</name>
    <name type="common">Sword bean</name>
    <name type="synonym">Dolichos gladiatus</name>
    <dbReference type="NCBI Taxonomy" id="3824"/>
    <lineage>
        <taxon>Eukaryota</taxon>
        <taxon>Viridiplantae</taxon>
        <taxon>Streptophyta</taxon>
        <taxon>Embryophyta</taxon>
        <taxon>Tracheophyta</taxon>
        <taxon>Spermatophyta</taxon>
        <taxon>Magnoliopsida</taxon>
        <taxon>eudicotyledons</taxon>
        <taxon>Gunneridae</taxon>
        <taxon>Pentapetalae</taxon>
        <taxon>rosids</taxon>
        <taxon>fabids</taxon>
        <taxon>Fabales</taxon>
        <taxon>Fabaceae</taxon>
        <taxon>Papilionoideae</taxon>
        <taxon>50 kb inversion clade</taxon>
        <taxon>NPAAA clade</taxon>
        <taxon>indigoferoid/millettioid clade</taxon>
        <taxon>Phaseoleae</taxon>
        <taxon>Canavalia</taxon>
    </lineage>
</organism>
<proteinExistence type="predicted"/>
<reference evidence="1 2" key="1">
    <citation type="submission" date="2024-01" db="EMBL/GenBank/DDBJ databases">
        <title>The genomes of 5 underutilized Papilionoideae crops provide insights into root nodulation and disease resistanc.</title>
        <authorList>
            <person name="Jiang F."/>
        </authorList>
    </citation>
    <scope>NUCLEOTIDE SEQUENCE [LARGE SCALE GENOMIC DNA]</scope>
    <source>
        <strain evidence="1">LVBAO_FW01</strain>
        <tissue evidence="1">Leaves</tissue>
    </source>
</reference>
<dbReference type="AlphaFoldDB" id="A0AAN9L2F6"/>
<keyword evidence="2" id="KW-1185">Reference proteome</keyword>
<comment type="caution">
    <text evidence="1">The sequence shown here is derived from an EMBL/GenBank/DDBJ whole genome shotgun (WGS) entry which is preliminary data.</text>
</comment>
<dbReference type="Proteomes" id="UP001367508">
    <property type="component" value="Unassembled WGS sequence"/>
</dbReference>
<sequence>MHRTHYSTFPFTALLKCTFKIEYIVHINLYYENSEMCFIRWQIKKKNDQFHFMWEIGSRPNDPLQTKFKSLVRVSFA</sequence>
<name>A0AAN9L2F6_CANGL</name>
<evidence type="ECO:0000313" key="1">
    <source>
        <dbReference type="EMBL" id="KAK7328004.1"/>
    </source>
</evidence>
<protein>
    <submittedName>
        <fullName evidence="1">Uncharacterized protein</fullName>
    </submittedName>
</protein>